<gene>
    <name evidence="2" type="ORF">JD77_00857</name>
</gene>
<dbReference type="EMBL" id="VLKE01000001">
    <property type="protein sequence ID" value="TWH65916.1"/>
    <property type="molecule type" value="Genomic_DNA"/>
</dbReference>
<dbReference type="AlphaFoldDB" id="A0A562I526"/>
<feature type="compositionally biased region" description="Pro residues" evidence="1">
    <location>
        <begin position="202"/>
        <end position="212"/>
    </location>
</feature>
<dbReference type="Proteomes" id="UP000319825">
    <property type="component" value="Unassembled WGS sequence"/>
</dbReference>
<evidence type="ECO:0000313" key="3">
    <source>
        <dbReference type="Proteomes" id="UP000319825"/>
    </source>
</evidence>
<organism evidence="2 3">
    <name type="scientific">Micromonospora olivasterospora</name>
    <dbReference type="NCBI Taxonomy" id="1880"/>
    <lineage>
        <taxon>Bacteria</taxon>
        <taxon>Bacillati</taxon>
        <taxon>Actinomycetota</taxon>
        <taxon>Actinomycetes</taxon>
        <taxon>Micromonosporales</taxon>
        <taxon>Micromonosporaceae</taxon>
        <taxon>Micromonospora</taxon>
    </lineage>
</organism>
<reference evidence="2 3" key="1">
    <citation type="submission" date="2019-07" db="EMBL/GenBank/DDBJ databases">
        <title>R&amp;d 2014.</title>
        <authorList>
            <person name="Klenk H.-P."/>
        </authorList>
    </citation>
    <scope>NUCLEOTIDE SEQUENCE [LARGE SCALE GENOMIC DNA]</scope>
    <source>
        <strain evidence="2 3">DSM 43868</strain>
    </source>
</reference>
<keyword evidence="3" id="KW-1185">Reference proteome</keyword>
<evidence type="ECO:0000313" key="2">
    <source>
        <dbReference type="EMBL" id="TWH65916.1"/>
    </source>
</evidence>
<proteinExistence type="predicted"/>
<evidence type="ECO:0000256" key="1">
    <source>
        <dbReference type="SAM" id="MobiDB-lite"/>
    </source>
</evidence>
<name>A0A562I526_MICOL</name>
<comment type="caution">
    <text evidence="2">The sequence shown here is derived from an EMBL/GenBank/DDBJ whole genome shotgun (WGS) entry which is preliminary data.</text>
</comment>
<sequence>MSTTNYAYHYAVQGRAAVPPGRQTLDHRLLAHADERLQRLSEVARDRPAWAQDLLQLARAVYLADKFSLRAGSDDGWTRRIDLSVQVTEPDLWAGQALTLLTRVVETLTADRWAIEVFPGADPWPQQGRLDADPPVEEVALFSGGLDSSAYAAERARLPAGGLLLVSYHEPQWAGQQERVLRAIGTNSGRASPPAPEDCCTPPRPSSSPPPTTCRGWPYPRTVSSRSTRR</sequence>
<feature type="region of interest" description="Disordered" evidence="1">
    <location>
        <begin position="186"/>
        <end position="230"/>
    </location>
</feature>
<dbReference type="RefSeq" id="WP_170286376.1">
    <property type="nucleotide sequence ID" value="NZ_BAAATQ010000270.1"/>
</dbReference>
<protein>
    <submittedName>
        <fullName evidence="2">Uncharacterized protein</fullName>
    </submittedName>
</protein>
<accession>A0A562I526</accession>